<evidence type="ECO:0000256" key="2">
    <source>
        <dbReference type="SAM" id="Phobius"/>
    </source>
</evidence>
<dbReference type="Proteomes" id="UP000054342">
    <property type="component" value="Unassembled WGS sequence"/>
</dbReference>
<dbReference type="STRING" id="348802.A0A0D2EQB9"/>
<dbReference type="Gene3D" id="1.20.120.520">
    <property type="entry name" value="nmb1532 protein domain like"/>
    <property type="match status" value="1"/>
</dbReference>
<feature type="transmembrane region" description="Helical" evidence="2">
    <location>
        <begin position="12"/>
        <end position="34"/>
    </location>
</feature>
<dbReference type="RefSeq" id="XP_013310533.1">
    <property type="nucleotide sequence ID" value="XM_013455079.1"/>
</dbReference>
<dbReference type="PANTHER" id="PTHR35585:SF1">
    <property type="entry name" value="HHE DOMAIN PROTEIN (AFU_ORTHOLOGUE AFUA_4G00730)"/>
    <property type="match status" value="1"/>
</dbReference>
<keyword evidence="2" id="KW-0472">Membrane</keyword>
<dbReference type="GeneID" id="25333487"/>
<organism evidence="4 5">
    <name type="scientific">Exophiala xenobiotica</name>
    <dbReference type="NCBI Taxonomy" id="348802"/>
    <lineage>
        <taxon>Eukaryota</taxon>
        <taxon>Fungi</taxon>
        <taxon>Dikarya</taxon>
        <taxon>Ascomycota</taxon>
        <taxon>Pezizomycotina</taxon>
        <taxon>Eurotiomycetes</taxon>
        <taxon>Chaetothyriomycetidae</taxon>
        <taxon>Chaetothyriales</taxon>
        <taxon>Herpotrichiellaceae</taxon>
        <taxon>Exophiala</taxon>
    </lineage>
</organism>
<dbReference type="AlphaFoldDB" id="A0A0D2EQB9"/>
<keyword evidence="2" id="KW-0812">Transmembrane</keyword>
<feature type="compositionally biased region" description="Low complexity" evidence="1">
    <location>
        <begin position="67"/>
        <end position="86"/>
    </location>
</feature>
<feature type="domain" description="Hemerythrin-like" evidence="3">
    <location>
        <begin position="114"/>
        <end position="230"/>
    </location>
</feature>
<feature type="compositionally biased region" description="Polar residues" evidence="1">
    <location>
        <begin position="87"/>
        <end position="98"/>
    </location>
</feature>
<dbReference type="HOGENOM" id="CLU_078689_0_0_1"/>
<evidence type="ECO:0000256" key="1">
    <source>
        <dbReference type="SAM" id="MobiDB-lite"/>
    </source>
</evidence>
<dbReference type="PANTHER" id="PTHR35585">
    <property type="entry name" value="HHE DOMAIN PROTEIN (AFU_ORTHOLOGUE AFUA_4G00730)"/>
    <property type="match status" value="1"/>
</dbReference>
<reference evidence="4 5" key="1">
    <citation type="submission" date="2015-01" db="EMBL/GenBank/DDBJ databases">
        <title>The Genome Sequence of Exophiala xenobiotica CBS118157.</title>
        <authorList>
            <consortium name="The Broad Institute Genomics Platform"/>
            <person name="Cuomo C."/>
            <person name="de Hoog S."/>
            <person name="Gorbushina A."/>
            <person name="Stielow B."/>
            <person name="Teixiera M."/>
            <person name="Abouelleil A."/>
            <person name="Chapman S.B."/>
            <person name="Priest M."/>
            <person name="Young S.K."/>
            <person name="Wortman J."/>
            <person name="Nusbaum C."/>
            <person name="Birren B."/>
        </authorList>
    </citation>
    <scope>NUCLEOTIDE SEQUENCE [LARGE SCALE GENOMIC DNA]</scope>
    <source>
        <strain evidence="4 5">CBS 118157</strain>
    </source>
</reference>
<sequence length="308" mass="34795">FLSPFPDYFGPLLSLSFCLPLTLAFVNVVLIALLPTSDRYINTLFSSYWGPNHPSMKSNLKNDESAPVSPSLRSSTTSTNTETPTSARTGTNTSTSISDMAAPSPAFDPPITFSTVIDTDHHTINRFAGRLKRAKTSADRALLLAEVLWRLVRHDVSEDIVMRPAFVVHLGEEGERMAEHDRTDHDRAKSELLALFEAGPDAPDFMQVVDRLFAELLEHMRTESGEQIPALERMLDPLESQRLGREYMKTQVLTPDLVLEDGRGQRRRVWRDVEDYARTDLARFRDIYEWATKELYPMTTTGHGRGKL</sequence>
<proteinExistence type="predicted"/>
<keyword evidence="5" id="KW-1185">Reference proteome</keyword>
<evidence type="ECO:0000313" key="4">
    <source>
        <dbReference type="EMBL" id="KIW49949.1"/>
    </source>
</evidence>
<dbReference type="InterPro" id="IPR012312">
    <property type="entry name" value="Hemerythrin-like"/>
</dbReference>
<protein>
    <recommendedName>
        <fullName evidence="3">Hemerythrin-like domain-containing protein</fullName>
    </recommendedName>
</protein>
<accession>A0A0D2EQB9</accession>
<feature type="non-terminal residue" evidence="4">
    <location>
        <position position="1"/>
    </location>
</feature>
<dbReference type="OrthoDB" id="9983919at2759"/>
<gene>
    <name evidence="4" type="ORF">PV05_11579</name>
</gene>
<dbReference type="EMBL" id="KN847323">
    <property type="protein sequence ID" value="KIW49949.1"/>
    <property type="molecule type" value="Genomic_DNA"/>
</dbReference>
<dbReference type="Pfam" id="PF01814">
    <property type="entry name" value="Hemerythrin"/>
    <property type="match status" value="1"/>
</dbReference>
<evidence type="ECO:0000313" key="5">
    <source>
        <dbReference type="Proteomes" id="UP000054342"/>
    </source>
</evidence>
<keyword evidence="2" id="KW-1133">Transmembrane helix</keyword>
<evidence type="ECO:0000259" key="3">
    <source>
        <dbReference type="Pfam" id="PF01814"/>
    </source>
</evidence>
<feature type="region of interest" description="Disordered" evidence="1">
    <location>
        <begin position="58"/>
        <end position="105"/>
    </location>
</feature>
<name>A0A0D2EQB9_9EURO</name>